<feature type="region of interest" description="Disordered" evidence="1">
    <location>
        <begin position="54"/>
        <end position="73"/>
    </location>
</feature>
<evidence type="ECO:0000313" key="3">
    <source>
        <dbReference type="EMBL" id="KAK9129240.1"/>
    </source>
</evidence>
<sequence>MCLNLRWNKCHKGWSCFQGMLMSLVEIVFSGWVLLVVQFLPMIDFKVFEHKLANTGTDSPNNDKQQQPAGKKAVLRDLQNDNRIMVPKSICSPSFIKDKSPIAPAINVSGNKRLATERIPNPTRHQSSSGCNPSGQLVYARRKSEQDLLKSSQTEDSNGNPFMKKICHQEHGMPQQLLTTIDSLKSCFPAFAPMPRGSLMTFSSAEPSVPLLGRPVKETQSEESKHFATTVVPHQVHSLMTSTQNWRERFHQLQAYLKNCDQSNQDEYIQMLRSLSSTGRSKQAVELEKRAIHLLLEEGKELQRMRVLNVLGKAIPKNSEAPSAQEVPSAKPEDCAKATVLS</sequence>
<comment type="caution">
    <text evidence="3">The sequence shown here is derived from an EMBL/GenBank/DDBJ whole genome shotgun (WGS) entry which is preliminary data.</text>
</comment>
<gene>
    <name evidence="3" type="ORF">Sjap_009727</name>
</gene>
<protein>
    <submittedName>
        <fullName evidence="3">Uncharacterized protein</fullName>
    </submittedName>
</protein>
<dbReference type="AlphaFoldDB" id="A0AAP0J9V0"/>
<keyword evidence="2" id="KW-1133">Transmembrane helix</keyword>
<dbReference type="PANTHER" id="PTHR34555">
    <property type="entry name" value="INTEGRAL MEMBRANE HEMOLYSIN-III-LIKE PROTEIN"/>
    <property type="match status" value="1"/>
</dbReference>
<feature type="transmembrane region" description="Helical" evidence="2">
    <location>
        <begin position="21"/>
        <end position="40"/>
    </location>
</feature>
<evidence type="ECO:0000256" key="1">
    <source>
        <dbReference type="SAM" id="MobiDB-lite"/>
    </source>
</evidence>
<keyword evidence="2" id="KW-0472">Membrane</keyword>
<dbReference type="Proteomes" id="UP001417504">
    <property type="component" value="Unassembled WGS sequence"/>
</dbReference>
<name>A0AAP0J9V0_9MAGN</name>
<evidence type="ECO:0000256" key="2">
    <source>
        <dbReference type="SAM" id="Phobius"/>
    </source>
</evidence>
<keyword evidence="4" id="KW-1185">Reference proteome</keyword>
<reference evidence="3 4" key="1">
    <citation type="submission" date="2024-01" db="EMBL/GenBank/DDBJ databases">
        <title>Genome assemblies of Stephania.</title>
        <authorList>
            <person name="Yang L."/>
        </authorList>
    </citation>
    <scope>NUCLEOTIDE SEQUENCE [LARGE SCALE GENOMIC DNA]</scope>
    <source>
        <strain evidence="3">QJT</strain>
        <tissue evidence="3">Leaf</tissue>
    </source>
</reference>
<feature type="compositionally biased region" description="Polar residues" evidence="1">
    <location>
        <begin position="149"/>
        <end position="160"/>
    </location>
</feature>
<organism evidence="3 4">
    <name type="scientific">Stephania japonica</name>
    <dbReference type="NCBI Taxonomy" id="461633"/>
    <lineage>
        <taxon>Eukaryota</taxon>
        <taxon>Viridiplantae</taxon>
        <taxon>Streptophyta</taxon>
        <taxon>Embryophyta</taxon>
        <taxon>Tracheophyta</taxon>
        <taxon>Spermatophyta</taxon>
        <taxon>Magnoliopsida</taxon>
        <taxon>Ranunculales</taxon>
        <taxon>Menispermaceae</taxon>
        <taxon>Menispermoideae</taxon>
        <taxon>Cissampelideae</taxon>
        <taxon>Stephania</taxon>
    </lineage>
</organism>
<feature type="region of interest" description="Disordered" evidence="1">
    <location>
        <begin position="319"/>
        <end position="342"/>
    </location>
</feature>
<proteinExistence type="predicted"/>
<dbReference type="EMBL" id="JBBNAE010000004">
    <property type="protein sequence ID" value="KAK9129240.1"/>
    <property type="molecule type" value="Genomic_DNA"/>
</dbReference>
<feature type="region of interest" description="Disordered" evidence="1">
    <location>
        <begin position="142"/>
        <end position="161"/>
    </location>
</feature>
<keyword evidence="2" id="KW-0812">Transmembrane</keyword>
<evidence type="ECO:0000313" key="4">
    <source>
        <dbReference type="Proteomes" id="UP001417504"/>
    </source>
</evidence>
<feature type="compositionally biased region" description="Polar residues" evidence="1">
    <location>
        <begin position="54"/>
        <end position="68"/>
    </location>
</feature>
<accession>A0AAP0J9V0</accession>
<dbReference type="PANTHER" id="PTHR34555:SF1">
    <property type="entry name" value="INTEGRAL MEMBRANE HEMOLYSIN-III-LIKE PROTEIN"/>
    <property type="match status" value="1"/>
</dbReference>